<dbReference type="Pfam" id="PF14111">
    <property type="entry name" value="DUF4283"/>
    <property type="match status" value="1"/>
</dbReference>
<proteinExistence type="predicted"/>
<sequence length="249" mass="28260">MSLMGKFSHMPKLQEVRIAFKKIDLTRAYEVRWLDYNHVLIHLSNEQDFNRIWIKQVWFIANQKIRVFKWTLEFESDKESTVVCVEHDYRKPPVDQVWIVVKNKETEIDCIVLGNKARPPGTTKSQPIRVVEKTTRYGRGSSKNPMPLSNRPEDGGRSAGFEDGGGSEEANSNGIKVTIGRDVEVQNSRKMTRPPSNNFETLEEGEDVEPEMNAKQGRTGHVNSAMPFQKIVAATEQVSPAHVTVGHLS</sequence>
<dbReference type="Gramene" id="EOX90563">
    <property type="protein sequence ID" value="EOX90563"/>
    <property type="gene ID" value="TCM_000001"/>
</dbReference>
<dbReference type="HOGENOM" id="CLU_1117351_0_0_1"/>
<feature type="compositionally biased region" description="Acidic residues" evidence="1">
    <location>
        <begin position="201"/>
        <end position="210"/>
    </location>
</feature>
<evidence type="ECO:0000313" key="3">
    <source>
        <dbReference type="EMBL" id="EOX90563.1"/>
    </source>
</evidence>
<dbReference type="AlphaFoldDB" id="A0A061DKJ2"/>
<feature type="domain" description="DUF4283" evidence="2">
    <location>
        <begin position="2"/>
        <end position="76"/>
    </location>
</feature>
<evidence type="ECO:0000256" key="1">
    <source>
        <dbReference type="SAM" id="MobiDB-lite"/>
    </source>
</evidence>
<name>A0A061DKJ2_THECC</name>
<evidence type="ECO:0000313" key="4">
    <source>
        <dbReference type="Proteomes" id="UP000026915"/>
    </source>
</evidence>
<feature type="region of interest" description="Disordered" evidence="1">
    <location>
        <begin position="188"/>
        <end position="220"/>
    </location>
</feature>
<dbReference type="Proteomes" id="UP000026915">
    <property type="component" value="Chromosome 1"/>
</dbReference>
<dbReference type="PANTHER" id="PTHR31286:SF179">
    <property type="entry name" value="RNASE H TYPE-1 DOMAIN-CONTAINING PROTEIN"/>
    <property type="match status" value="1"/>
</dbReference>
<feature type="compositionally biased region" description="Polar residues" evidence="1">
    <location>
        <begin position="188"/>
        <end position="200"/>
    </location>
</feature>
<dbReference type="InterPro" id="IPR025558">
    <property type="entry name" value="DUF4283"/>
</dbReference>
<dbReference type="InterPro" id="IPR040256">
    <property type="entry name" value="At4g02000-like"/>
</dbReference>
<protein>
    <recommendedName>
        <fullName evidence="2">DUF4283 domain-containing protein</fullName>
    </recommendedName>
</protein>
<dbReference type="InParanoid" id="A0A061DKJ2"/>
<gene>
    <name evidence="3" type="ORF">TCM_000001</name>
</gene>
<feature type="region of interest" description="Disordered" evidence="1">
    <location>
        <begin position="134"/>
        <end position="174"/>
    </location>
</feature>
<dbReference type="EMBL" id="CM001879">
    <property type="protein sequence ID" value="EOX90563.1"/>
    <property type="molecule type" value="Genomic_DNA"/>
</dbReference>
<accession>A0A061DKJ2</accession>
<dbReference type="PANTHER" id="PTHR31286">
    <property type="entry name" value="GLYCINE-RICH CELL WALL STRUCTURAL PROTEIN 1.8-LIKE"/>
    <property type="match status" value="1"/>
</dbReference>
<keyword evidence="4" id="KW-1185">Reference proteome</keyword>
<reference evidence="3 4" key="1">
    <citation type="journal article" date="2013" name="Genome Biol.">
        <title>The genome sequence of the most widely cultivated cacao type and its use to identify candidate genes regulating pod color.</title>
        <authorList>
            <person name="Motamayor J.C."/>
            <person name="Mockaitis K."/>
            <person name="Schmutz J."/>
            <person name="Haiminen N."/>
            <person name="Iii D.L."/>
            <person name="Cornejo O."/>
            <person name="Findley S.D."/>
            <person name="Zheng P."/>
            <person name="Utro F."/>
            <person name="Royaert S."/>
            <person name="Saski C."/>
            <person name="Jenkins J."/>
            <person name="Podicheti R."/>
            <person name="Zhao M."/>
            <person name="Scheffler B.E."/>
            <person name="Stack J.C."/>
            <person name="Feltus F.A."/>
            <person name="Mustiga G.M."/>
            <person name="Amores F."/>
            <person name="Phillips W."/>
            <person name="Marelli J.P."/>
            <person name="May G.D."/>
            <person name="Shapiro H."/>
            <person name="Ma J."/>
            <person name="Bustamante C.D."/>
            <person name="Schnell R.J."/>
            <person name="Main D."/>
            <person name="Gilbert D."/>
            <person name="Parida L."/>
            <person name="Kuhn D.N."/>
        </authorList>
    </citation>
    <scope>NUCLEOTIDE SEQUENCE [LARGE SCALE GENOMIC DNA]</scope>
    <source>
        <strain evidence="4">cv. Matina 1-6</strain>
    </source>
</reference>
<evidence type="ECO:0000259" key="2">
    <source>
        <dbReference type="Pfam" id="PF14111"/>
    </source>
</evidence>
<organism evidence="3 4">
    <name type="scientific">Theobroma cacao</name>
    <name type="common">Cacao</name>
    <name type="synonym">Cocoa</name>
    <dbReference type="NCBI Taxonomy" id="3641"/>
    <lineage>
        <taxon>Eukaryota</taxon>
        <taxon>Viridiplantae</taxon>
        <taxon>Streptophyta</taxon>
        <taxon>Embryophyta</taxon>
        <taxon>Tracheophyta</taxon>
        <taxon>Spermatophyta</taxon>
        <taxon>Magnoliopsida</taxon>
        <taxon>eudicotyledons</taxon>
        <taxon>Gunneridae</taxon>
        <taxon>Pentapetalae</taxon>
        <taxon>rosids</taxon>
        <taxon>malvids</taxon>
        <taxon>Malvales</taxon>
        <taxon>Malvaceae</taxon>
        <taxon>Byttnerioideae</taxon>
        <taxon>Theobroma</taxon>
    </lineage>
</organism>